<sequence>MENHEPDDTVKEDLIFNIITRKINQLPEADRNLFENGSIYMGLNAALCGLIANSLFRRILNVTQAPIAAGLPMAVIPFLTAHTSYKGFVNLPLNTELIYFLGDLNCETCTVTRSGLIGLVFGGLYPVFLAIPVNGGLAARYESALLPEKGNILTYWTRISKPVFRKMLFPILLQTVFAAYLGSRQYKLVIKALQLPEPGLEIQ</sequence>
<evidence type="ECO:0000256" key="11">
    <source>
        <dbReference type="SAM" id="Phobius"/>
    </source>
</evidence>
<accession>A0A673UFA2</accession>
<evidence type="ECO:0000256" key="3">
    <source>
        <dbReference type="ARBA" id="ARBA00022792"/>
    </source>
</evidence>
<organism evidence="12 13">
    <name type="scientific">Suricata suricatta</name>
    <name type="common">Meerkat</name>
    <dbReference type="NCBI Taxonomy" id="37032"/>
    <lineage>
        <taxon>Eukaryota</taxon>
        <taxon>Metazoa</taxon>
        <taxon>Chordata</taxon>
        <taxon>Craniata</taxon>
        <taxon>Vertebrata</taxon>
        <taxon>Euteleostomi</taxon>
        <taxon>Mammalia</taxon>
        <taxon>Eutheria</taxon>
        <taxon>Laurasiatheria</taxon>
        <taxon>Carnivora</taxon>
        <taxon>Feliformia</taxon>
        <taxon>Herpestidae</taxon>
        <taxon>Suricata</taxon>
    </lineage>
</organism>
<comment type="subunit">
    <text evidence="9">Interacts with OXA1L; promoting cotranslational quality control in mitochondria.</text>
</comment>
<keyword evidence="3" id="KW-0999">Mitochondrion inner membrane</keyword>
<evidence type="ECO:0000256" key="4">
    <source>
        <dbReference type="ARBA" id="ARBA00022989"/>
    </source>
</evidence>
<evidence type="ECO:0000313" key="13">
    <source>
        <dbReference type="Proteomes" id="UP000472268"/>
    </source>
</evidence>
<dbReference type="GO" id="GO:0005743">
    <property type="term" value="C:mitochondrial inner membrane"/>
    <property type="evidence" value="ECO:0007669"/>
    <property type="project" value="UniProtKB-SubCell"/>
</dbReference>
<evidence type="ECO:0000256" key="2">
    <source>
        <dbReference type="ARBA" id="ARBA00022692"/>
    </source>
</evidence>
<comment type="function">
    <text evidence="10">Protein required for the cotranslational protein quality control in the inner membrane of the mitochondria. Associates with newly synthesized polypeptides and may act as a chaperone that cooperates with OXA1L for the insertion of newly synthesized mitochondrial proteins into the inner membrane. Required for the assembly of the ND4 module of mitochondrial complex I.</text>
</comment>
<evidence type="ECO:0000256" key="1">
    <source>
        <dbReference type="ARBA" id="ARBA00004448"/>
    </source>
</evidence>
<evidence type="ECO:0000313" key="12">
    <source>
        <dbReference type="Ensembl" id="ENSSSUP00005020002.1"/>
    </source>
</evidence>
<comment type="similarity">
    <text evidence="7">Belongs to the TMEM126 family.</text>
</comment>
<dbReference type="AlphaFoldDB" id="A0A673UFA2"/>
<proteinExistence type="inferred from homology"/>
<gene>
    <name evidence="12" type="primary">TMEM126A</name>
</gene>
<reference evidence="12" key="3">
    <citation type="submission" date="2025-09" db="UniProtKB">
        <authorList>
            <consortium name="Ensembl"/>
        </authorList>
    </citation>
    <scope>IDENTIFICATION</scope>
</reference>
<protein>
    <recommendedName>
        <fullName evidence="8">Transmembrane protein 126A</fullName>
    </recommendedName>
</protein>
<keyword evidence="2 11" id="KW-0812">Transmembrane</keyword>
<feature type="transmembrane region" description="Helical" evidence="11">
    <location>
        <begin position="37"/>
        <end position="56"/>
    </location>
</feature>
<dbReference type="OMA" id="GDLHCET"/>
<dbReference type="Proteomes" id="UP000472268">
    <property type="component" value="Chromosome 11"/>
</dbReference>
<dbReference type="Pfam" id="PF07114">
    <property type="entry name" value="TMEM126"/>
    <property type="match status" value="1"/>
</dbReference>
<reference evidence="12 13" key="1">
    <citation type="submission" date="2019-05" db="EMBL/GenBank/DDBJ databases">
        <title>A Chromosome-scale Meerkat (S. suricatta) Genome Assembly.</title>
        <authorList>
            <person name="Dudchenko O."/>
            <person name="Lieberman Aiden E."/>
            <person name="Tung J."/>
            <person name="Barreiro L.B."/>
            <person name="Clutton-Brock T.H."/>
        </authorList>
    </citation>
    <scope>NUCLEOTIDE SEQUENCE [LARGE SCALE GENOMIC DNA]</scope>
</reference>
<evidence type="ECO:0000256" key="6">
    <source>
        <dbReference type="ARBA" id="ARBA00023136"/>
    </source>
</evidence>
<evidence type="ECO:0000256" key="5">
    <source>
        <dbReference type="ARBA" id="ARBA00023128"/>
    </source>
</evidence>
<evidence type="ECO:0000256" key="9">
    <source>
        <dbReference type="ARBA" id="ARBA00044764"/>
    </source>
</evidence>
<evidence type="ECO:0000256" key="7">
    <source>
        <dbReference type="ARBA" id="ARBA00038018"/>
    </source>
</evidence>
<dbReference type="GO" id="GO:0032981">
    <property type="term" value="P:mitochondrial respiratory chain complex I assembly"/>
    <property type="evidence" value="ECO:0007669"/>
    <property type="project" value="TreeGrafter"/>
</dbReference>
<keyword evidence="5" id="KW-0496">Mitochondrion</keyword>
<reference evidence="12" key="2">
    <citation type="submission" date="2025-08" db="UniProtKB">
        <authorList>
            <consortium name="Ensembl"/>
        </authorList>
    </citation>
    <scope>IDENTIFICATION</scope>
</reference>
<dbReference type="PANTHER" id="PTHR16296">
    <property type="entry name" value="UNCHARACTERIZED HYPOTHALAMUS PROTEIN HT007"/>
    <property type="match status" value="1"/>
</dbReference>
<feature type="transmembrane region" description="Helical" evidence="11">
    <location>
        <begin position="163"/>
        <end position="181"/>
    </location>
</feature>
<evidence type="ECO:0000256" key="8">
    <source>
        <dbReference type="ARBA" id="ARBA00039469"/>
    </source>
</evidence>
<comment type="subcellular location">
    <subcellularLocation>
        <location evidence="1">Mitochondrion inner membrane</location>
        <topology evidence="1">Multi-pass membrane protein</topology>
    </subcellularLocation>
</comment>
<dbReference type="PANTHER" id="PTHR16296:SF4">
    <property type="entry name" value="TRANSMEMBRANE PROTEIN 126A"/>
    <property type="match status" value="1"/>
</dbReference>
<keyword evidence="4 11" id="KW-1133">Transmembrane helix</keyword>
<dbReference type="InterPro" id="IPR009801">
    <property type="entry name" value="TMEM126"/>
</dbReference>
<dbReference type="Ensembl" id="ENSSSUT00005022878.1">
    <property type="protein sequence ID" value="ENSSSUP00005020002.1"/>
    <property type="gene ID" value="ENSSSUG00005012974.1"/>
</dbReference>
<evidence type="ECO:0000256" key="10">
    <source>
        <dbReference type="ARBA" id="ARBA00045919"/>
    </source>
</evidence>
<name>A0A673UFA2_SURSU</name>
<keyword evidence="13" id="KW-1185">Reference proteome</keyword>
<keyword evidence="6 11" id="KW-0472">Membrane</keyword>